<name>A0ABX0RJZ6_9GAMM</name>
<evidence type="ECO:0000256" key="1">
    <source>
        <dbReference type="SAM" id="MobiDB-lite"/>
    </source>
</evidence>
<dbReference type="Pfam" id="PF07119">
    <property type="entry name" value="DUF1375"/>
    <property type="match status" value="1"/>
</dbReference>
<sequence>MKKMMKKMPLAGMLVCCSVTSGCASVMSHTGGEPGYYSGTRASADVLSDGNASWAMKPLALIDLPFSAVMDTVLLPWDYFRDGSKDPEHQSIRDRVLTSEQQNHTSESLAQAAPGPGGPDHGGPASGGHRP</sequence>
<dbReference type="Proteomes" id="UP001515683">
    <property type="component" value="Unassembled WGS sequence"/>
</dbReference>
<dbReference type="RefSeq" id="WP_167018385.1">
    <property type="nucleotide sequence ID" value="NZ_VWXF01000015.1"/>
</dbReference>
<feature type="chain" id="PRO_5046835883" evidence="2">
    <location>
        <begin position="25"/>
        <end position="131"/>
    </location>
</feature>
<organism evidence="3 4">
    <name type="scientific">Candidatus Pantoea multigeneris</name>
    <dbReference type="NCBI Taxonomy" id="2608357"/>
    <lineage>
        <taxon>Bacteria</taxon>
        <taxon>Pseudomonadati</taxon>
        <taxon>Pseudomonadota</taxon>
        <taxon>Gammaproteobacteria</taxon>
        <taxon>Enterobacterales</taxon>
        <taxon>Erwiniaceae</taxon>
        <taxon>Pantoea</taxon>
    </lineage>
</organism>
<feature type="compositionally biased region" description="Polar residues" evidence="1">
    <location>
        <begin position="98"/>
        <end position="109"/>
    </location>
</feature>
<feature type="signal peptide" evidence="2">
    <location>
        <begin position="1"/>
        <end position="24"/>
    </location>
</feature>
<proteinExistence type="predicted"/>
<feature type="compositionally biased region" description="Basic and acidic residues" evidence="1">
    <location>
        <begin position="83"/>
        <end position="97"/>
    </location>
</feature>
<gene>
    <name evidence="3" type="ORF">F3J40_23040</name>
</gene>
<evidence type="ECO:0000313" key="4">
    <source>
        <dbReference type="Proteomes" id="UP001515683"/>
    </source>
</evidence>
<evidence type="ECO:0000313" key="3">
    <source>
        <dbReference type="EMBL" id="NIF24453.1"/>
    </source>
</evidence>
<comment type="caution">
    <text evidence="3">The sequence shown here is derived from an EMBL/GenBank/DDBJ whole genome shotgun (WGS) entry which is preliminary data.</text>
</comment>
<evidence type="ECO:0000256" key="2">
    <source>
        <dbReference type="SAM" id="SignalP"/>
    </source>
</evidence>
<feature type="compositionally biased region" description="Gly residues" evidence="1">
    <location>
        <begin position="118"/>
        <end position="131"/>
    </location>
</feature>
<protein>
    <submittedName>
        <fullName evidence="3">YceK/YidQ family lipoprotein</fullName>
    </submittedName>
</protein>
<dbReference type="InterPro" id="IPR010780">
    <property type="entry name" value="DUF1375"/>
</dbReference>
<feature type="region of interest" description="Disordered" evidence="1">
    <location>
        <begin position="83"/>
        <end position="131"/>
    </location>
</feature>
<dbReference type="EMBL" id="VWXF01000015">
    <property type="protein sequence ID" value="NIF24453.1"/>
    <property type="molecule type" value="Genomic_DNA"/>
</dbReference>
<keyword evidence="2" id="KW-0732">Signal</keyword>
<accession>A0ABX0RJZ6</accession>
<keyword evidence="3" id="KW-0449">Lipoprotein</keyword>
<reference evidence="3 4" key="1">
    <citation type="journal article" date="2019" name="bioRxiv">
        <title>Bacteria contribute to plant secondary compound degradation in a generalist herbivore system.</title>
        <authorList>
            <person name="Francoeur C.B."/>
            <person name="Khadempour L."/>
            <person name="Moreira-Soto R.D."/>
            <person name="Gotting K."/>
            <person name="Book A.J."/>
            <person name="Pinto-Tomas A.A."/>
            <person name="Keefover-Ring K."/>
            <person name="Currie C.R."/>
        </authorList>
    </citation>
    <scope>NUCLEOTIDE SEQUENCE [LARGE SCALE GENOMIC DNA]</scope>
    <source>
        <strain evidence="3">Acro-835</strain>
    </source>
</reference>
<dbReference type="PROSITE" id="PS51257">
    <property type="entry name" value="PROKAR_LIPOPROTEIN"/>
    <property type="match status" value="1"/>
</dbReference>
<keyword evidence="4" id="KW-1185">Reference proteome</keyword>
<dbReference type="NCBIfam" id="NF008628">
    <property type="entry name" value="PRK11616.1"/>
    <property type="match status" value="1"/>
</dbReference>